<name>A0ABP9SAE4_9GAMM</name>
<evidence type="ECO:0000256" key="10">
    <source>
        <dbReference type="ARBA" id="ARBA00037696"/>
    </source>
</evidence>
<dbReference type="InterPro" id="IPR004358">
    <property type="entry name" value="Sig_transdc_His_kin-like_C"/>
</dbReference>
<evidence type="ECO:0000256" key="5">
    <source>
        <dbReference type="ARBA" id="ARBA00022741"/>
    </source>
</evidence>
<dbReference type="InterPro" id="IPR003661">
    <property type="entry name" value="HisK_dim/P_dom"/>
</dbReference>
<dbReference type="InterPro" id="IPR036890">
    <property type="entry name" value="HATPase_C_sf"/>
</dbReference>
<evidence type="ECO:0000256" key="6">
    <source>
        <dbReference type="ARBA" id="ARBA00022777"/>
    </source>
</evidence>
<keyword evidence="3" id="KW-0597">Phosphoprotein</keyword>
<dbReference type="SMART" id="SM00387">
    <property type="entry name" value="HATPase_c"/>
    <property type="match status" value="1"/>
</dbReference>
<evidence type="ECO:0000256" key="9">
    <source>
        <dbReference type="ARBA" id="ARBA00023231"/>
    </source>
</evidence>
<dbReference type="SUPFAM" id="SSF55785">
    <property type="entry name" value="PYP-like sensor domain (PAS domain)"/>
    <property type="match status" value="1"/>
</dbReference>
<dbReference type="Gene3D" id="3.30.565.10">
    <property type="entry name" value="Histidine kinase-like ATPase, C-terminal domain"/>
    <property type="match status" value="1"/>
</dbReference>
<dbReference type="CDD" id="cd00082">
    <property type="entry name" value="HisKA"/>
    <property type="match status" value="1"/>
</dbReference>
<dbReference type="Pfam" id="PF00512">
    <property type="entry name" value="HisKA"/>
    <property type="match status" value="1"/>
</dbReference>
<evidence type="ECO:0000256" key="4">
    <source>
        <dbReference type="ARBA" id="ARBA00022679"/>
    </source>
</evidence>
<gene>
    <name evidence="16" type="primary">glnL</name>
    <name evidence="16" type="ORF">GCM10025772_22240</name>
</gene>
<evidence type="ECO:0000259" key="15">
    <source>
        <dbReference type="PROSITE" id="PS50112"/>
    </source>
</evidence>
<dbReference type="InterPro" id="IPR005467">
    <property type="entry name" value="His_kinase_dom"/>
</dbReference>
<dbReference type="InterPro" id="IPR003594">
    <property type="entry name" value="HATPase_dom"/>
</dbReference>
<dbReference type="EMBL" id="BAABLF010000014">
    <property type="protein sequence ID" value="GAA5192633.1"/>
    <property type="molecule type" value="Genomic_DNA"/>
</dbReference>
<dbReference type="SUPFAM" id="SSF47384">
    <property type="entry name" value="Homodimeric domain of signal transducing histidine kinase"/>
    <property type="match status" value="1"/>
</dbReference>
<evidence type="ECO:0000256" key="12">
    <source>
        <dbReference type="ARBA" id="ARBA00042313"/>
    </source>
</evidence>
<dbReference type="InterPro" id="IPR036097">
    <property type="entry name" value="HisK_dim/P_sf"/>
</dbReference>
<reference evidence="17" key="1">
    <citation type="journal article" date="2019" name="Int. J. Syst. Evol. Microbiol.">
        <title>The Global Catalogue of Microorganisms (GCM) 10K type strain sequencing project: providing services to taxonomists for standard genome sequencing and annotation.</title>
        <authorList>
            <consortium name="The Broad Institute Genomics Platform"/>
            <consortium name="The Broad Institute Genome Sequencing Center for Infectious Disease"/>
            <person name="Wu L."/>
            <person name="Ma J."/>
        </authorList>
    </citation>
    <scope>NUCLEOTIDE SEQUENCE [LARGE SCALE GENOMIC DNA]</scope>
    <source>
        <strain evidence="17">JCM 18720</strain>
    </source>
</reference>
<evidence type="ECO:0000256" key="13">
    <source>
        <dbReference type="ARBA" id="ARBA00043094"/>
    </source>
</evidence>
<evidence type="ECO:0000313" key="17">
    <source>
        <dbReference type="Proteomes" id="UP001501600"/>
    </source>
</evidence>
<dbReference type="Pfam" id="PF02518">
    <property type="entry name" value="HATPase_c"/>
    <property type="match status" value="1"/>
</dbReference>
<dbReference type="InterPro" id="IPR013656">
    <property type="entry name" value="PAS_4"/>
</dbReference>
<evidence type="ECO:0000256" key="11">
    <source>
        <dbReference type="ARBA" id="ARBA00039567"/>
    </source>
</evidence>
<organism evidence="16 17">
    <name type="scientific">Ferrimonas gelatinilytica</name>
    <dbReference type="NCBI Taxonomy" id="1255257"/>
    <lineage>
        <taxon>Bacteria</taxon>
        <taxon>Pseudomonadati</taxon>
        <taxon>Pseudomonadota</taxon>
        <taxon>Gammaproteobacteria</taxon>
        <taxon>Alteromonadales</taxon>
        <taxon>Ferrimonadaceae</taxon>
        <taxon>Ferrimonas</taxon>
    </lineage>
</organism>
<comment type="caution">
    <text evidence="16">The sequence shown here is derived from an EMBL/GenBank/DDBJ whole genome shotgun (WGS) entry which is preliminary data.</text>
</comment>
<dbReference type="EC" id="2.7.13.3" evidence="2"/>
<feature type="domain" description="PAS" evidence="15">
    <location>
        <begin position="8"/>
        <end position="46"/>
    </location>
</feature>
<proteinExistence type="predicted"/>
<evidence type="ECO:0000259" key="14">
    <source>
        <dbReference type="PROSITE" id="PS50109"/>
    </source>
</evidence>
<sequence>MGSAPDPQLLDHLSTAVLRLDPNRQVQYANMAAEQLLGMGSRRMLGCPLETLYSQISADNTTLTQALTGDQGRSLYALSLLTLDNQHHTVDLAFSPLGEGHTLIEARVVDQQHRISQEIQQYAQHHAAQLLVRGLAHEIKNPLGGLRGAAQLLEMELATDELKEFTAIIIEQADRLRNLVDRLLGPQHPGQWQLANIHKLLEQTSRLCQLESERPLQIERDYDPSIPDFLMDNEQLQQALLNILRNALQAMSSLPEGQPRLMLRTRSQGAATIAGKRHRQVVSVSIIDNGPGIPSALRDTLFYPMVTDKADGSGLGLSIAQNIVSQHQGRIELESWPGHTEFTLLLPLIFEKEAP</sequence>
<evidence type="ECO:0000256" key="1">
    <source>
        <dbReference type="ARBA" id="ARBA00000085"/>
    </source>
</evidence>
<keyword evidence="9" id="KW-0535">Nitrogen fixation</keyword>
<dbReference type="PANTHER" id="PTHR43065">
    <property type="entry name" value="SENSOR HISTIDINE KINASE"/>
    <property type="match status" value="1"/>
</dbReference>
<dbReference type="Gene3D" id="3.30.450.20">
    <property type="entry name" value="PAS domain"/>
    <property type="match status" value="1"/>
</dbReference>
<dbReference type="Pfam" id="PF08448">
    <property type="entry name" value="PAS_4"/>
    <property type="match status" value="1"/>
</dbReference>
<evidence type="ECO:0000313" key="16">
    <source>
        <dbReference type="EMBL" id="GAA5192633.1"/>
    </source>
</evidence>
<dbReference type="NCBIfam" id="NF008293">
    <property type="entry name" value="PRK11073.1"/>
    <property type="match status" value="1"/>
</dbReference>
<keyword evidence="17" id="KW-1185">Reference proteome</keyword>
<dbReference type="PRINTS" id="PR00344">
    <property type="entry name" value="BCTRLSENSOR"/>
</dbReference>
<accession>A0ABP9SAE4</accession>
<dbReference type="SMART" id="SM00388">
    <property type="entry name" value="HisKA"/>
    <property type="match status" value="1"/>
</dbReference>
<keyword evidence="8" id="KW-0902">Two-component regulatory system</keyword>
<dbReference type="PROSITE" id="PS50112">
    <property type="entry name" value="PAS"/>
    <property type="match status" value="1"/>
</dbReference>
<protein>
    <recommendedName>
        <fullName evidence="11">Sensory histidine kinase/phosphatase NtrB</fullName>
        <ecNumber evidence="2">2.7.13.3</ecNumber>
    </recommendedName>
    <alternativeName>
        <fullName evidence="12">Nitrogen regulation protein NR(II)</fullName>
    </alternativeName>
    <alternativeName>
        <fullName evidence="13">Nitrogen regulator II</fullName>
    </alternativeName>
</protein>
<comment type="function">
    <text evidence="10">Member of the two-component regulatory system NtrB/NtrC, which controls expression of the nitrogen-regulated (ntr) genes in response to nitrogen limitation. Under conditions of nitrogen limitation, NtrB autophosphorylates and transfers the phosphoryl group to NtrC. In the presence of nitrogen, acts as a phosphatase that dephosphorylates and inactivates NtrC.</text>
</comment>
<keyword evidence="4" id="KW-0808">Transferase</keyword>
<dbReference type="PROSITE" id="PS50109">
    <property type="entry name" value="HIS_KIN"/>
    <property type="match status" value="1"/>
</dbReference>
<dbReference type="Gene3D" id="1.10.287.130">
    <property type="match status" value="1"/>
</dbReference>
<feature type="domain" description="Histidine kinase" evidence="14">
    <location>
        <begin position="134"/>
        <end position="350"/>
    </location>
</feature>
<dbReference type="InterPro" id="IPR000014">
    <property type="entry name" value="PAS"/>
</dbReference>
<dbReference type="SUPFAM" id="SSF55874">
    <property type="entry name" value="ATPase domain of HSP90 chaperone/DNA topoisomerase II/histidine kinase"/>
    <property type="match status" value="1"/>
</dbReference>
<evidence type="ECO:0000256" key="2">
    <source>
        <dbReference type="ARBA" id="ARBA00012438"/>
    </source>
</evidence>
<evidence type="ECO:0000256" key="8">
    <source>
        <dbReference type="ARBA" id="ARBA00023012"/>
    </source>
</evidence>
<comment type="catalytic activity">
    <reaction evidence="1">
        <text>ATP + protein L-histidine = ADP + protein N-phospho-L-histidine.</text>
        <dbReference type="EC" id="2.7.13.3"/>
    </reaction>
</comment>
<evidence type="ECO:0000256" key="3">
    <source>
        <dbReference type="ARBA" id="ARBA00022553"/>
    </source>
</evidence>
<dbReference type="RefSeq" id="WP_345317139.1">
    <property type="nucleotide sequence ID" value="NZ_BAABLF010000014.1"/>
</dbReference>
<dbReference type="Proteomes" id="UP001501600">
    <property type="component" value="Unassembled WGS sequence"/>
</dbReference>
<keyword evidence="7" id="KW-0067">ATP-binding</keyword>
<evidence type="ECO:0000256" key="7">
    <source>
        <dbReference type="ARBA" id="ARBA00022840"/>
    </source>
</evidence>
<dbReference type="PANTHER" id="PTHR43065:SF16">
    <property type="entry name" value="SENSORY HISTIDINE KINASE_PHOSPHATASE NTRB"/>
    <property type="match status" value="1"/>
</dbReference>
<keyword evidence="5" id="KW-0547">Nucleotide-binding</keyword>
<keyword evidence="6" id="KW-0418">Kinase</keyword>
<dbReference type="InterPro" id="IPR035965">
    <property type="entry name" value="PAS-like_dom_sf"/>
</dbReference>